<protein>
    <submittedName>
        <fullName evidence="1">Uncharacterized protein</fullName>
    </submittedName>
</protein>
<dbReference type="RefSeq" id="WP_081156029.1">
    <property type="nucleotide sequence ID" value="NZ_LVYD01000124.1"/>
</dbReference>
<organism evidence="1 2">
    <name type="scientific">Niastella vici</name>
    <dbReference type="NCBI Taxonomy" id="1703345"/>
    <lineage>
        <taxon>Bacteria</taxon>
        <taxon>Pseudomonadati</taxon>
        <taxon>Bacteroidota</taxon>
        <taxon>Chitinophagia</taxon>
        <taxon>Chitinophagales</taxon>
        <taxon>Chitinophagaceae</taxon>
        <taxon>Niastella</taxon>
    </lineage>
</organism>
<comment type="caution">
    <text evidence="1">The sequence shown here is derived from an EMBL/GenBank/DDBJ whole genome shotgun (WGS) entry which is preliminary data.</text>
</comment>
<sequence>MKTIKQAAPTSKTGLVLISIAILLGCKHPVTKVTNLSIEGDFVVTAASIFLTDAVAEKEVLFNTCVSRKFIIKANKLYADTTCVFEGVKDITIVDSFQTTVDSFPVKNSTSFAYFVDGDIESHRRIWVYRASQVFSDGTRDSLFIVKKTMDTIILAQDPYFIKLVRVKQ</sequence>
<name>A0A1V9FFC9_9BACT</name>
<reference evidence="1 2" key="1">
    <citation type="submission" date="2016-03" db="EMBL/GenBank/DDBJ databases">
        <title>Niastella vici sp. nov., isolated from farmland soil.</title>
        <authorList>
            <person name="Chen L."/>
            <person name="Wang D."/>
            <person name="Yang S."/>
            <person name="Wang G."/>
        </authorList>
    </citation>
    <scope>NUCLEOTIDE SEQUENCE [LARGE SCALE GENOMIC DNA]</scope>
    <source>
        <strain evidence="1 2">DJ57</strain>
    </source>
</reference>
<dbReference type="PROSITE" id="PS51257">
    <property type="entry name" value="PROKAR_LIPOPROTEIN"/>
    <property type="match status" value="1"/>
</dbReference>
<gene>
    <name evidence="1" type="ORF">A3860_10890</name>
</gene>
<dbReference type="Proteomes" id="UP000192796">
    <property type="component" value="Unassembled WGS sequence"/>
</dbReference>
<dbReference type="AlphaFoldDB" id="A0A1V9FFC9"/>
<dbReference type="EMBL" id="LVYD01000124">
    <property type="protein sequence ID" value="OQP57065.1"/>
    <property type="molecule type" value="Genomic_DNA"/>
</dbReference>
<accession>A0A1V9FFC9</accession>
<evidence type="ECO:0000313" key="2">
    <source>
        <dbReference type="Proteomes" id="UP000192796"/>
    </source>
</evidence>
<evidence type="ECO:0000313" key="1">
    <source>
        <dbReference type="EMBL" id="OQP57065.1"/>
    </source>
</evidence>
<proteinExistence type="predicted"/>
<keyword evidence="2" id="KW-1185">Reference proteome</keyword>